<dbReference type="Gene3D" id="3.60.140.10">
    <property type="entry name" value="CNF1/YfiH-like putative cysteine hydrolases"/>
    <property type="match status" value="1"/>
</dbReference>
<dbReference type="Proteomes" id="UP000095463">
    <property type="component" value="Unassembled WGS sequence"/>
</dbReference>
<reference evidence="11 12" key="1">
    <citation type="journal article" date="2015" name="Genome Announc.">
        <title>Genome Assemblies of Three Soil-Associated Devosia species: D. insulae, D. limi, and D. soli.</title>
        <authorList>
            <person name="Hassan Y.I."/>
            <person name="Lepp D."/>
            <person name="Zhou T."/>
        </authorList>
    </citation>
    <scope>NUCLEOTIDE SEQUENCE [LARGE SCALE GENOMIC DNA]</scope>
    <source>
        <strain evidence="11 12">DS-56</strain>
    </source>
</reference>
<gene>
    <name evidence="11" type="ORF">VW23_022320</name>
</gene>
<evidence type="ECO:0000256" key="5">
    <source>
        <dbReference type="ARBA" id="ARBA00022801"/>
    </source>
</evidence>
<organism evidence="11 12">
    <name type="scientific">Devosia insulae DS-56</name>
    <dbReference type="NCBI Taxonomy" id="1116389"/>
    <lineage>
        <taxon>Bacteria</taxon>
        <taxon>Pseudomonadati</taxon>
        <taxon>Pseudomonadota</taxon>
        <taxon>Alphaproteobacteria</taxon>
        <taxon>Hyphomicrobiales</taxon>
        <taxon>Devosiaceae</taxon>
        <taxon>Devosia</taxon>
    </lineage>
</organism>
<dbReference type="OrthoDB" id="4279at2"/>
<dbReference type="PANTHER" id="PTHR30616">
    <property type="entry name" value="UNCHARACTERIZED PROTEIN YFIH"/>
    <property type="match status" value="1"/>
</dbReference>
<keyword evidence="4" id="KW-0479">Metal-binding</keyword>
<evidence type="ECO:0000313" key="11">
    <source>
        <dbReference type="EMBL" id="OEO30251.1"/>
    </source>
</evidence>
<comment type="catalytic activity">
    <reaction evidence="9">
        <text>S-methyl-5'-thioadenosine + phosphate = 5-(methylsulfanyl)-alpha-D-ribose 1-phosphate + adenine</text>
        <dbReference type="Rhea" id="RHEA:11852"/>
        <dbReference type="ChEBI" id="CHEBI:16708"/>
        <dbReference type="ChEBI" id="CHEBI:17509"/>
        <dbReference type="ChEBI" id="CHEBI:43474"/>
        <dbReference type="ChEBI" id="CHEBI:58533"/>
        <dbReference type="EC" id="2.4.2.28"/>
    </reaction>
    <physiologicalReaction direction="left-to-right" evidence="9">
        <dbReference type="Rhea" id="RHEA:11853"/>
    </physiologicalReaction>
</comment>
<evidence type="ECO:0000313" key="12">
    <source>
        <dbReference type="Proteomes" id="UP000095463"/>
    </source>
</evidence>
<accession>A0A1E5XNU7</accession>
<dbReference type="SUPFAM" id="SSF64438">
    <property type="entry name" value="CNF1/YfiH-like putative cysteine hydrolases"/>
    <property type="match status" value="1"/>
</dbReference>
<comment type="caution">
    <text evidence="11">The sequence shown here is derived from an EMBL/GenBank/DDBJ whole genome shotgun (WGS) entry which is preliminary data.</text>
</comment>
<dbReference type="InterPro" id="IPR011324">
    <property type="entry name" value="Cytotoxic_necrot_fac-like_cat"/>
</dbReference>
<dbReference type="InterPro" id="IPR003730">
    <property type="entry name" value="Cu_polyphenol_OxRdtase"/>
</dbReference>
<keyword evidence="3" id="KW-0808">Transferase</keyword>
<evidence type="ECO:0000256" key="9">
    <source>
        <dbReference type="ARBA" id="ARBA00049893"/>
    </source>
</evidence>
<evidence type="ECO:0000256" key="10">
    <source>
        <dbReference type="RuleBase" id="RU361274"/>
    </source>
</evidence>
<dbReference type="NCBIfam" id="TIGR00726">
    <property type="entry name" value="peptidoglycan editing factor PgeF"/>
    <property type="match status" value="1"/>
</dbReference>
<protein>
    <recommendedName>
        <fullName evidence="10">Purine nucleoside phosphorylase</fullName>
    </recommendedName>
</protein>
<dbReference type="RefSeq" id="WP_069910533.1">
    <property type="nucleotide sequence ID" value="NZ_LAJE02000221.1"/>
</dbReference>
<evidence type="ECO:0000256" key="1">
    <source>
        <dbReference type="ARBA" id="ARBA00000553"/>
    </source>
</evidence>
<evidence type="ECO:0000256" key="3">
    <source>
        <dbReference type="ARBA" id="ARBA00022679"/>
    </source>
</evidence>
<comment type="catalytic activity">
    <reaction evidence="7">
        <text>adenosine + H2O + H(+) = inosine + NH4(+)</text>
        <dbReference type="Rhea" id="RHEA:24408"/>
        <dbReference type="ChEBI" id="CHEBI:15377"/>
        <dbReference type="ChEBI" id="CHEBI:15378"/>
        <dbReference type="ChEBI" id="CHEBI:16335"/>
        <dbReference type="ChEBI" id="CHEBI:17596"/>
        <dbReference type="ChEBI" id="CHEBI:28938"/>
        <dbReference type="EC" id="3.5.4.4"/>
    </reaction>
    <physiologicalReaction direction="left-to-right" evidence="7">
        <dbReference type="Rhea" id="RHEA:24409"/>
    </physiologicalReaction>
</comment>
<dbReference type="CDD" id="cd16833">
    <property type="entry name" value="YfiH"/>
    <property type="match status" value="1"/>
</dbReference>
<evidence type="ECO:0000256" key="4">
    <source>
        <dbReference type="ARBA" id="ARBA00022723"/>
    </source>
</evidence>
<name>A0A1E5XNU7_9HYPH</name>
<dbReference type="GO" id="GO:0005507">
    <property type="term" value="F:copper ion binding"/>
    <property type="evidence" value="ECO:0007669"/>
    <property type="project" value="TreeGrafter"/>
</dbReference>
<dbReference type="Pfam" id="PF02578">
    <property type="entry name" value="Cu-oxidase_4"/>
    <property type="match status" value="1"/>
</dbReference>
<evidence type="ECO:0000256" key="2">
    <source>
        <dbReference type="ARBA" id="ARBA00007353"/>
    </source>
</evidence>
<dbReference type="PANTHER" id="PTHR30616:SF2">
    <property type="entry name" value="PURINE NUCLEOSIDE PHOSPHORYLASE LACC1"/>
    <property type="match status" value="1"/>
</dbReference>
<evidence type="ECO:0000256" key="6">
    <source>
        <dbReference type="ARBA" id="ARBA00022833"/>
    </source>
</evidence>
<keyword evidence="6" id="KW-0862">Zinc</keyword>
<evidence type="ECO:0000256" key="8">
    <source>
        <dbReference type="ARBA" id="ARBA00048968"/>
    </source>
</evidence>
<proteinExistence type="inferred from homology"/>
<dbReference type="GO" id="GO:0016787">
    <property type="term" value="F:hydrolase activity"/>
    <property type="evidence" value="ECO:0007669"/>
    <property type="project" value="UniProtKB-KW"/>
</dbReference>
<comment type="catalytic activity">
    <reaction evidence="8">
        <text>adenosine + phosphate = alpha-D-ribose 1-phosphate + adenine</text>
        <dbReference type="Rhea" id="RHEA:27642"/>
        <dbReference type="ChEBI" id="CHEBI:16335"/>
        <dbReference type="ChEBI" id="CHEBI:16708"/>
        <dbReference type="ChEBI" id="CHEBI:43474"/>
        <dbReference type="ChEBI" id="CHEBI:57720"/>
        <dbReference type="EC" id="2.4.2.1"/>
    </reaction>
    <physiologicalReaction direction="left-to-right" evidence="8">
        <dbReference type="Rhea" id="RHEA:27643"/>
    </physiologicalReaction>
</comment>
<comment type="catalytic activity">
    <reaction evidence="1">
        <text>inosine + phosphate = alpha-D-ribose 1-phosphate + hypoxanthine</text>
        <dbReference type="Rhea" id="RHEA:27646"/>
        <dbReference type="ChEBI" id="CHEBI:17368"/>
        <dbReference type="ChEBI" id="CHEBI:17596"/>
        <dbReference type="ChEBI" id="CHEBI:43474"/>
        <dbReference type="ChEBI" id="CHEBI:57720"/>
        <dbReference type="EC" id="2.4.2.1"/>
    </reaction>
    <physiologicalReaction direction="left-to-right" evidence="1">
        <dbReference type="Rhea" id="RHEA:27647"/>
    </physiologicalReaction>
</comment>
<dbReference type="EMBL" id="LAJE02000221">
    <property type="protein sequence ID" value="OEO30251.1"/>
    <property type="molecule type" value="Genomic_DNA"/>
</dbReference>
<evidence type="ECO:0000256" key="7">
    <source>
        <dbReference type="ARBA" id="ARBA00047989"/>
    </source>
</evidence>
<dbReference type="InterPro" id="IPR038371">
    <property type="entry name" value="Cu_polyphenol_OxRdtase_sf"/>
</dbReference>
<dbReference type="AlphaFoldDB" id="A0A1E5XNU7"/>
<sequence length="254" mass="27050">MPFEVSRALERIPGIRHGFFGRRGGVSTGEFSSLNVSLSAGDKRNHVIENRAQIAGILGFSLNQLVTLKQVHSVTVLEVTRQPDPDDIPEADAFVTRVHGLALGILTADCTPILFADPEARVIGAAHAGWKGATGGIAEATVAAMVDLGARPDRIIAAIGPTISGPNYEVGPDFAADLIRDHRDAENRITKPSGGREHFDLPGFVFDHLIAAGVGLVDDLGICTYAEPKKYFSHRYATHKAITTGRQLSVIGLG</sequence>
<feature type="non-terminal residue" evidence="11">
    <location>
        <position position="254"/>
    </location>
</feature>
<comment type="similarity">
    <text evidence="2 10">Belongs to the purine nucleoside phosphorylase YfiH/LACC1 family.</text>
</comment>
<keyword evidence="12" id="KW-1185">Reference proteome</keyword>
<keyword evidence="5" id="KW-0378">Hydrolase</keyword>
<dbReference type="GO" id="GO:0017061">
    <property type="term" value="F:S-methyl-5-thioadenosine phosphorylase activity"/>
    <property type="evidence" value="ECO:0007669"/>
    <property type="project" value="UniProtKB-EC"/>
</dbReference>